<evidence type="ECO:0000313" key="2">
    <source>
        <dbReference type="EMBL" id="MBW0469224.1"/>
    </source>
</evidence>
<accession>A0A9Q3GJC5</accession>
<dbReference type="Proteomes" id="UP000765509">
    <property type="component" value="Unassembled WGS sequence"/>
</dbReference>
<protein>
    <submittedName>
        <fullName evidence="2">Uncharacterized protein</fullName>
    </submittedName>
</protein>
<gene>
    <name evidence="2" type="ORF">O181_008939</name>
</gene>
<feature type="compositionally biased region" description="Pro residues" evidence="1">
    <location>
        <begin position="135"/>
        <end position="146"/>
    </location>
</feature>
<dbReference type="EMBL" id="AVOT02002120">
    <property type="protein sequence ID" value="MBW0469224.1"/>
    <property type="molecule type" value="Genomic_DNA"/>
</dbReference>
<keyword evidence="3" id="KW-1185">Reference proteome</keyword>
<proteinExistence type="predicted"/>
<organism evidence="2 3">
    <name type="scientific">Austropuccinia psidii MF-1</name>
    <dbReference type="NCBI Taxonomy" id="1389203"/>
    <lineage>
        <taxon>Eukaryota</taxon>
        <taxon>Fungi</taxon>
        <taxon>Dikarya</taxon>
        <taxon>Basidiomycota</taxon>
        <taxon>Pucciniomycotina</taxon>
        <taxon>Pucciniomycetes</taxon>
        <taxon>Pucciniales</taxon>
        <taxon>Sphaerophragmiaceae</taxon>
        <taxon>Austropuccinia</taxon>
    </lineage>
</organism>
<evidence type="ECO:0000313" key="3">
    <source>
        <dbReference type="Proteomes" id="UP000765509"/>
    </source>
</evidence>
<comment type="caution">
    <text evidence="2">The sequence shown here is derived from an EMBL/GenBank/DDBJ whole genome shotgun (WGS) entry which is preliminary data.</text>
</comment>
<sequence length="213" mass="23218">MLADKHKRNSCLLSNPSDHAARRAPDQDALVRTPLWSAMMKAFPSRNGCRDPKEADGNNSRLLALSPQSKVIIQPMKHGNGKRTFELGLIVTHGIQTPKHRKKQTKSPIPNCLMSKLCGNQLQAQVAPDEHSQPDEPPIPGPSPPSKPHEDVPTCEPETEVAPTQSMEEAFAFPAPPPSVIIINNMPIKSPLALPPSLHSHPGSFPSYTSCFL</sequence>
<feature type="region of interest" description="Disordered" evidence="1">
    <location>
        <begin position="123"/>
        <end position="172"/>
    </location>
</feature>
<dbReference type="AlphaFoldDB" id="A0A9Q3GJC5"/>
<evidence type="ECO:0000256" key="1">
    <source>
        <dbReference type="SAM" id="MobiDB-lite"/>
    </source>
</evidence>
<feature type="region of interest" description="Disordered" evidence="1">
    <location>
        <begin position="1"/>
        <end position="26"/>
    </location>
</feature>
<name>A0A9Q3GJC5_9BASI</name>
<reference evidence="2" key="1">
    <citation type="submission" date="2021-03" db="EMBL/GenBank/DDBJ databases">
        <title>Draft genome sequence of rust myrtle Austropuccinia psidii MF-1, a brazilian biotype.</title>
        <authorList>
            <person name="Quecine M.C."/>
            <person name="Pachon D.M.R."/>
            <person name="Bonatelli M.L."/>
            <person name="Correr F.H."/>
            <person name="Franceschini L.M."/>
            <person name="Leite T.F."/>
            <person name="Margarido G.R.A."/>
            <person name="Almeida C.A."/>
            <person name="Ferrarezi J.A."/>
            <person name="Labate C.A."/>
        </authorList>
    </citation>
    <scope>NUCLEOTIDE SEQUENCE</scope>
    <source>
        <strain evidence="2">MF-1</strain>
    </source>
</reference>